<gene>
    <name evidence="5" type="ORF">CINCED_3A004661</name>
</gene>
<dbReference type="GO" id="GO:0007623">
    <property type="term" value="P:circadian rhythm"/>
    <property type="evidence" value="ECO:0007669"/>
    <property type="project" value="UniProtKB-ARBA"/>
</dbReference>
<dbReference type="OrthoDB" id="8185902at2759"/>
<dbReference type="PANTHER" id="PTHR11008:SF41">
    <property type="entry name" value="RE70318P"/>
    <property type="match status" value="1"/>
</dbReference>
<dbReference type="FunFam" id="3.15.10.30:FF:000001">
    <property type="entry name" value="Takeout-like protein 1"/>
    <property type="match status" value="1"/>
</dbReference>
<evidence type="ECO:0000256" key="3">
    <source>
        <dbReference type="ARBA" id="ARBA00060902"/>
    </source>
</evidence>
<organism evidence="5 6">
    <name type="scientific">Cinara cedri</name>
    <dbReference type="NCBI Taxonomy" id="506608"/>
    <lineage>
        <taxon>Eukaryota</taxon>
        <taxon>Metazoa</taxon>
        <taxon>Ecdysozoa</taxon>
        <taxon>Arthropoda</taxon>
        <taxon>Hexapoda</taxon>
        <taxon>Insecta</taxon>
        <taxon>Pterygota</taxon>
        <taxon>Neoptera</taxon>
        <taxon>Paraneoptera</taxon>
        <taxon>Hemiptera</taxon>
        <taxon>Sternorrhyncha</taxon>
        <taxon>Aphidomorpha</taxon>
        <taxon>Aphidoidea</taxon>
        <taxon>Aphididae</taxon>
        <taxon>Lachninae</taxon>
        <taxon>Cinara</taxon>
    </lineage>
</organism>
<comment type="similarity">
    <text evidence="3">Belongs to the TO family.</text>
</comment>
<reference evidence="5 6" key="1">
    <citation type="submission" date="2019-08" db="EMBL/GenBank/DDBJ databases">
        <authorList>
            <person name="Alioto T."/>
            <person name="Alioto T."/>
            <person name="Gomez Garrido J."/>
        </authorList>
    </citation>
    <scope>NUCLEOTIDE SEQUENCE [LARGE SCALE GENOMIC DNA]</scope>
</reference>
<protein>
    <submittedName>
        <fullName evidence="5">Haemolymph juvenile hormone binding</fullName>
    </submittedName>
</protein>
<feature type="signal peptide" evidence="4">
    <location>
        <begin position="1"/>
        <end position="20"/>
    </location>
</feature>
<sequence>MIDCLQKMFVLAVAVLYVQAAGKSKVIPPYIKQCIRNDPKLHECLATAINHLRPYLKEGINEIELPPVEPFRMDSLSLAITGGSNGYKITLRDIDLYGASNFSIQKILMRPNLPFEGKIKIPKMTMDAKYASTGVLLVLPANGNGTFHADLGDITATARGVLSSYQKDSEEYYNLDVLEVDLVIKKAYMVVSKVTNNRIIVEATNLFLRENGQEVLQVMMPQLRVKLAAIFKRIVNQLLTHVSADTFFSN</sequence>
<dbReference type="PANTHER" id="PTHR11008">
    <property type="entry name" value="PROTEIN TAKEOUT-LIKE PROTEIN"/>
    <property type="match status" value="1"/>
</dbReference>
<dbReference type="GO" id="GO:0005615">
    <property type="term" value="C:extracellular space"/>
    <property type="evidence" value="ECO:0007669"/>
    <property type="project" value="TreeGrafter"/>
</dbReference>
<dbReference type="Pfam" id="PF06585">
    <property type="entry name" value="JHBP"/>
    <property type="match status" value="1"/>
</dbReference>
<keyword evidence="2" id="KW-0090">Biological rhythms</keyword>
<proteinExistence type="inferred from homology"/>
<dbReference type="Proteomes" id="UP000325440">
    <property type="component" value="Unassembled WGS sequence"/>
</dbReference>
<dbReference type="InterPro" id="IPR010562">
    <property type="entry name" value="Haemolymph_juvenile_hormone-bd"/>
</dbReference>
<dbReference type="SMART" id="SM00700">
    <property type="entry name" value="JHBP"/>
    <property type="match status" value="1"/>
</dbReference>
<keyword evidence="1 4" id="KW-0732">Signal</keyword>
<evidence type="ECO:0000313" key="6">
    <source>
        <dbReference type="Proteomes" id="UP000325440"/>
    </source>
</evidence>
<dbReference type="Gene3D" id="3.15.10.30">
    <property type="entry name" value="Haemolymph juvenile hormone binding protein"/>
    <property type="match status" value="1"/>
</dbReference>
<dbReference type="EMBL" id="CABPRJ010001433">
    <property type="protein sequence ID" value="VVC36449.1"/>
    <property type="molecule type" value="Genomic_DNA"/>
</dbReference>
<name>A0A5E4N066_9HEMI</name>
<evidence type="ECO:0000256" key="4">
    <source>
        <dbReference type="SAM" id="SignalP"/>
    </source>
</evidence>
<feature type="chain" id="PRO_5023014297" evidence="4">
    <location>
        <begin position="21"/>
        <end position="250"/>
    </location>
</feature>
<dbReference type="AlphaFoldDB" id="A0A5E4N066"/>
<evidence type="ECO:0000256" key="1">
    <source>
        <dbReference type="ARBA" id="ARBA00022729"/>
    </source>
</evidence>
<dbReference type="InterPro" id="IPR038606">
    <property type="entry name" value="To_sf"/>
</dbReference>
<keyword evidence="6" id="KW-1185">Reference proteome</keyword>
<evidence type="ECO:0000313" key="5">
    <source>
        <dbReference type="EMBL" id="VVC36449.1"/>
    </source>
</evidence>
<evidence type="ECO:0000256" key="2">
    <source>
        <dbReference type="ARBA" id="ARBA00023108"/>
    </source>
</evidence>
<accession>A0A5E4N066</accession>